<feature type="compositionally biased region" description="Polar residues" evidence="9">
    <location>
        <begin position="979"/>
        <end position="990"/>
    </location>
</feature>
<dbReference type="PROSITE" id="PS50014">
    <property type="entry name" value="BROMODOMAIN_2"/>
    <property type="match status" value="1"/>
</dbReference>
<feature type="compositionally biased region" description="Basic residues" evidence="9">
    <location>
        <begin position="1789"/>
        <end position="1801"/>
    </location>
</feature>
<dbReference type="PROSITE" id="PS50082">
    <property type="entry name" value="WD_REPEATS_2"/>
    <property type="match status" value="1"/>
</dbReference>
<keyword evidence="1 8" id="KW-0853">WD repeat</keyword>
<evidence type="ECO:0000256" key="9">
    <source>
        <dbReference type="SAM" id="MobiDB-lite"/>
    </source>
</evidence>
<sequence>MYLRSLYILCSILKNYGLEEASTVLYNELLKKSALPININYDCSETVAIEEELYLRCPKVVLKILDEFFSLIACTSNHNGFVTLESIISIKDKFSNLFRKFCRKLNGYLSVNNAEVFDLPTSNFHQQKIGINNLTSHEDFHLFFENFGKSFYPLLSVYGHQHIEDTEFGTCGESASIYIVKIDKTGNSIITAGDDGIIRLWNTNTGNLILSIRRHMGDITDLDINSNNTLIVSCCGKGYVWLTFVCGNNWIPLAIIENPDRMTFSKFACSRNQTNDNLSFCNSELLLTAGDNAIVSIYKVIDLIKHGLQHWRYYKSQSNWTKQVISKLISNMRMEDCLVSSSTPLQNSSIFYKASPLYKIDLHPLIPRAFDICLSPMDHYAHFEQHEWCNSIYFSVGAYLLPNYTHKNISIKVTNSESITLTYEIKGINNSNGYALVFCISLSYEESNQTSIYMVQDMPQIHCDHPDVSFANNSNDLITASDDGVVIMWILSSYNILKSLNLKTYISERIENNAYSRRKNSGLANLNVNRNATPDCSLSEDDSDYTNLLNNTDYSNSEVNRRNPFRNSRNTMKQAIQNFENEKTSEQNVAQLIDSIEWVCNDSMVCIAHVAVSKSSLERQRNLNSVYCVECCVSFFSRVLNGRRIADVVLPATHSRFACLKAHPKLPHIILAITYNGSIFIISQRKICNAMNYAKIFISKNTKNRNRATSKTSYEEKSSYSEPFTSSPNIIYHYLNIKNPYLNACWFPSGIGFVASQKYGCYTIFHLGNNYQTSTKSIFQSYKYSLYEQFFLSDFSEVHKHDTWGFIDPNLRKPIYLLQRSVIVDAKKRMYPELIQPPIPQASPLGSFFTKEGLKYPDVISRISDRLPMIINLPLVGANLDSMVSESNTYVERCKYRISYKKKEKQNIVNQSGNIWSALPQPNRSQSLNLNQHSNVLPILSPSNNSIAAETFSISYESEGNESSRTSQYTNDEDFAPNSGGTTRELSQYSQRRRIRNVTRSNNRATSTSPSLSSDEYGSGDITSQDSLFDEIRQRTRTRTRYRITRSRRYIEEPTGSDKALGLDLKLDQDNSNTFHCYYYKLELINSYWIPYESTKLNHSADVICILCTRSTSCILGFDLTDKYSKDFTANIPAPILHGVNGSIDIGSILGPFDYSFAESSIYPKDIKLVDTSSNQLSNNKVQKPFYIHSRCLLTLPNLHWEFANKEYIYTNMFDIIYKLYKPDTEPNSVPRLATNSLQFKNNILLTNCDFCHTYGASIKCNNKRCSRRYHYICTSMIYHSFPSLSSVFQSPRESSHYWADICLYNSFYCPKCIISKADEEQKGYSKRDCFANNDDLSICRRAWLLNSCKWSCYVPQINDVIYYFPIGHSTLFSDDSFYKQFITNKVSSCIEDNKRSRLILDKNTYLKCKVINISYAFYNVVDPEIQVILTLALIRQNSSDTELAEDCSWQIRYLPVQGPDYLILEQCVNKSLDIFRTTNMVGSSCWLYVDGSWHEAIVKQIEKNFIWEMVKISWLSTDPMNNTEGNDEWVNPWELYFKDPLLSIENKDDRRKELLKIFTWIASQGSHCSSFSLVDLFMKPVPIYSMKRQDKASLGYSSDKWVLYYWREIPLPLCIEDIIERIKASYYRSDLSLIFDVRLLRVNCEHFNQDNNVLTRAIKYIELELLRLILAKRLPRYILQTQIDKIMGEIVNSTRPAFSFSQSACNTSNESSYQKSKIYAQSTSEIGLFSNKIEEGKHSETNTCKYVIKRRQQKRSPEYFSEESESSCKSNSNYSDSSQSSRIVTRLSSKKRAFKKRLKR</sequence>
<dbReference type="InterPro" id="IPR036427">
    <property type="entry name" value="Bromodomain-like_sf"/>
</dbReference>
<evidence type="ECO:0000313" key="12">
    <source>
        <dbReference type="Proteomes" id="UP000186804"/>
    </source>
</evidence>
<name>A0A1J4MRX8_9CRYT</name>
<organism evidence="11 12">
    <name type="scientific">Cryptosporidium andersoni</name>
    <dbReference type="NCBI Taxonomy" id="117008"/>
    <lineage>
        <taxon>Eukaryota</taxon>
        <taxon>Sar</taxon>
        <taxon>Alveolata</taxon>
        <taxon>Apicomplexa</taxon>
        <taxon>Conoidasida</taxon>
        <taxon>Coccidia</taxon>
        <taxon>Eucoccidiorida</taxon>
        <taxon>Eimeriorina</taxon>
        <taxon>Cryptosporidiidae</taxon>
        <taxon>Cryptosporidium</taxon>
    </lineage>
</organism>
<dbReference type="InterPro" id="IPR013083">
    <property type="entry name" value="Znf_RING/FYVE/PHD"/>
</dbReference>
<evidence type="ECO:0000256" key="1">
    <source>
        <dbReference type="ARBA" id="ARBA00022574"/>
    </source>
</evidence>
<gene>
    <name evidence="11" type="ORF">cand_006010</name>
</gene>
<dbReference type="GeneID" id="92364786"/>
<keyword evidence="2" id="KW-0479">Metal-binding</keyword>
<feature type="compositionally biased region" description="Polar residues" evidence="9">
    <location>
        <begin position="998"/>
        <end position="1020"/>
    </location>
</feature>
<dbReference type="GO" id="GO:0008270">
    <property type="term" value="F:zinc ion binding"/>
    <property type="evidence" value="ECO:0007669"/>
    <property type="project" value="UniProtKB-KW"/>
</dbReference>
<dbReference type="InterPro" id="IPR001965">
    <property type="entry name" value="Znf_PHD"/>
</dbReference>
<dbReference type="EMBL" id="LRBS01000067">
    <property type="protein sequence ID" value="OII76203.1"/>
    <property type="molecule type" value="Genomic_DNA"/>
</dbReference>
<comment type="caution">
    <text evidence="11">The sequence shown here is derived from an EMBL/GenBank/DDBJ whole genome shotgun (WGS) entry which is preliminary data.</text>
</comment>
<evidence type="ECO:0000256" key="6">
    <source>
        <dbReference type="ARBA" id="ARBA00023117"/>
    </source>
</evidence>
<dbReference type="GO" id="GO:0007010">
    <property type="term" value="P:cytoskeleton organization"/>
    <property type="evidence" value="ECO:0007669"/>
    <property type="project" value="TreeGrafter"/>
</dbReference>
<dbReference type="SUPFAM" id="SSF50978">
    <property type="entry name" value="WD40 repeat-like"/>
    <property type="match status" value="2"/>
</dbReference>
<evidence type="ECO:0000259" key="10">
    <source>
        <dbReference type="PROSITE" id="PS50014"/>
    </source>
</evidence>
<keyword evidence="12" id="KW-1185">Reference proteome</keyword>
<evidence type="ECO:0000313" key="11">
    <source>
        <dbReference type="EMBL" id="OII76203.1"/>
    </source>
</evidence>
<dbReference type="GO" id="GO:0006357">
    <property type="term" value="P:regulation of transcription by RNA polymerase II"/>
    <property type="evidence" value="ECO:0007669"/>
    <property type="project" value="TreeGrafter"/>
</dbReference>
<feature type="compositionally biased region" description="Low complexity" evidence="9">
    <location>
        <begin position="1768"/>
        <end position="1782"/>
    </location>
</feature>
<evidence type="ECO:0000256" key="8">
    <source>
        <dbReference type="PROSITE-ProRule" id="PRU00221"/>
    </source>
</evidence>
<dbReference type="InterPro" id="IPR052060">
    <property type="entry name" value="Bromo_WD_repeat"/>
</dbReference>
<keyword evidence="4" id="KW-0863">Zinc-finger</keyword>
<dbReference type="Gene3D" id="2.130.10.10">
    <property type="entry name" value="YVTN repeat-like/Quinoprotein amine dehydrogenase"/>
    <property type="match status" value="1"/>
</dbReference>
<keyword evidence="5" id="KW-0862">Zinc</keyword>
<dbReference type="Pfam" id="PF00400">
    <property type="entry name" value="WD40"/>
    <property type="match status" value="1"/>
</dbReference>
<dbReference type="Proteomes" id="UP000186804">
    <property type="component" value="Unassembled WGS sequence"/>
</dbReference>
<dbReference type="VEuPathDB" id="CryptoDB:cand_006010"/>
<dbReference type="InterPro" id="IPR036322">
    <property type="entry name" value="WD40_repeat_dom_sf"/>
</dbReference>
<dbReference type="InterPro" id="IPR001680">
    <property type="entry name" value="WD40_rpt"/>
</dbReference>
<protein>
    <recommendedName>
        <fullName evidence="10">Bromo domain-containing protein</fullName>
    </recommendedName>
</protein>
<dbReference type="OrthoDB" id="538223at2759"/>
<feature type="repeat" description="WD" evidence="8">
    <location>
        <begin position="170"/>
        <end position="211"/>
    </location>
</feature>
<evidence type="ECO:0000256" key="7">
    <source>
        <dbReference type="PROSITE-ProRule" id="PRU00035"/>
    </source>
</evidence>
<dbReference type="SMART" id="SM00320">
    <property type="entry name" value="WD40"/>
    <property type="match status" value="4"/>
</dbReference>
<keyword evidence="3" id="KW-0677">Repeat</keyword>
<dbReference type="SUPFAM" id="SSF47370">
    <property type="entry name" value="Bromodomain"/>
    <property type="match status" value="1"/>
</dbReference>
<accession>A0A1J4MRX8</accession>
<dbReference type="PANTHER" id="PTHR16266">
    <property type="entry name" value="WD REPEAT DOMAIN 9"/>
    <property type="match status" value="1"/>
</dbReference>
<reference evidence="11 12" key="1">
    <citation type="submission" date="2016-10" db="EMBL/GenBank/DDBJ databases">
        <title>Reductive evolution of mitochondrial metabolism and differential evolution of invasion-related proteins in Cryptosporidium.</title>
        <authorList>
            <person name="Liu S."/>
            <person name="Roellig D.M."/>
            <person name="Guo Y."/>
            <person name="Li N."/>
            <person name="Frace M.A."/>
            <person name="Tang K."/>
            <person name="Zhang L."/>
            <person name="Feng Y."/>
            <person name="Xiao L."/>
        </authorList>
    </citation>
    <scope>NUCLEOTIDE SEQUENCE [LARGE SCALE GENOMIC DNA]</scope>
    <source>
        <strain evidence="11">30847</strain>
    </source>
</reference>
<dbReference type="RefSeq" id="XP_067068049.1">
    <property type="nucleotide sequence ID" value="XM_067210842.1"/>
</dbReference>
<dbReference type="GO" id="GO:0005634">
    <property type="term" value="C:nucleus"/>
    <property type="evidence" value="ECO:0007669"/>
    <property type="project" value="TreeGrafter"/>
</dbReference>
<dbReference type="GO" id="GO:0008360">
    <property type="term" value="P:regulation of cell shape"/>
    <property type="evidence" value="ECO:0007669"/>
    <property type="project" value="TreeGrafter"/>
</dbReference>
<dbReference type="SMART" id="SM00249">
    <property type="entry name" value="PHD"/>
    <property type="match status" value="1"/>
</dbReference>
<dbReference type="Pfam" id="PF00439">
    <property type="entry name" value="Bromodomain"/>
    <property type="match status" value="1"/>
</dbReference>
<dbReference type="InterPro" id="IPR001487">
    <property type="entry name" value="Bromodomain"/>
</dbReference>
<feature type="region of interest" description="Disordered" evidence="9">
    <location>
        <begin position="958"/>
        <end position="1020"/>
    </location>
</feature>
<proteinExistence type="predicted"/>
<feature type="domain" description="Bromo" evidence="10">
    <location>
        <begin position="1570"/>
        <end position="1656"/>
    </location>
</feature>
<dbReference type="PROSITE" id="PS50294">
    <property type="entry name" value="WD_REPEATS_REGION"/>
    <property type="match status" value="1"/>
</dbReference>
<dbReference type="PANTHER" id="PTHR16266:SF17">
    <property type="entry name" value="BRWD3"/>
    <property type="match status" value="1"/>
</dbReference>
<evidence type="ECO:0000256" key="2">
    <source>
        <dbReference type="ARBA" id="ARBA00022723"/>
    </source>
</evidence>
<dbReference type="PROSITE" id="PS00678">
    <property type="entry name" value="WD_REPEATS_1"/>
    <property type="match status" value="1"/>
</dbReference>
<dbReference type="Gene3D" id="3.30.40.10">
    <property type="entry name" value="Zinc/RING finger domain, C3HC4 (zinc finger)"/>
    <property type="match status" value="1"/>
</dbReference>
<feature type="region of interest" description="Disordered" evidence="9">
    <location>
        <begin position="1755"/>
        <end position="1801"/>
    </location>
</feature>
<evidence type="ECO:0000256" key="4">
    <source>
        <dbReference type="ARBA" id="ARBA00022771"/>
    </source>
</evidence>
<dbReference type="InterPro" id="IPR015943">
    <property type="entry name" value="WD40/YVTN_repeat-like_dom_sf"/>
</dbReference>
<evidence type="ECO:0000256" key="5">
    <source>
        <dbReference type="ARBA" id="ARBA00022833"/>
    </source>
</evidence>
<feature type="compositionally biased region" description="Polar residues" evidence="9">
    <location>
        <begin position="958"/>
        <end position="970"/>
    </location>
</feature>
<keyword evidence="6 7" id="KW-0103">Bromodomain</keyword>
<dbReference type="InterPro" id="IPR019775">
    <property type="entry name" value="WD40_repeat_CS"/>
</dbReference>
<evidence type="ECO:0000256" key="3">
    <source>
        <dbReference type="ARBA" id="ARBA00022737"/>
    </source>
</evidence>
<dbReference type="Gene3D" id="1.20.920.10">
    <property type="entry name" value="Bromodomain-like"/>
    <property type="match status" value="1"/>
</dbReference>